<accession>A0A9E4N192</accession>
<sequence length="302" mass="34617">MSDFEKLSEIKSNQKIVVDKPKGELFKIISKLQNDHKIENVFGQVRCNFDPLAYRSEAIDFPRLIEDLKNKYGLAFETPKIIKMAMERDKGIDVKLFHDALESPEGLEFKHGLIQYEQEGDLNELILRRVNLHSQNITIALDGSTDEAEIILQKITADVLDNQGLNSAWSVFKRHIGGMNYLTTTNLDLGTDPLVMFSEQMKSYIHDKVEGQYGNHMANIPMHGVDNYQGDFIFKCSLDSIAFNISIFDKKSGSQDNFEFRLDSSDRRLRGTGYLTITSRLKYEDHMRAINDLIQSLECHNN</sequence>
<comment type="caution">
    <text evidence="1">The sequence shown here is derived from an EMBL/GenBank/DDBJ whole genome shotgun (WGS) entry which is preliminary data.</text>
</comment>
<protein>
    <submittedName>
        <fullName evidence="1">Uncharacterized protein</fullName>
    </submittedName>
</protein>
<evidence type="ECO:0000313" key="1">
    <source>
        <dbReference type="EMBL" id="MCG7941297.1"/>
    </source>
</evidence>
<dbReference type="Proteomes" id="UP000886687">
    <property type="component" value="Unassembled WGS sequence"/>
</dbReference>
<dbReference type="EMBL" id="JAEPDI010000024">
    <property type="protein sequence ID" value="MCG7941297.1"/>
    <property type="molecule type" value="Genomic_DNA"/>
</dbReference>
<organism evidence="1 2">
    <name type="scientific">Candidatus Thiodiazotropha lotti</name>
    <dbReference type="NCBI Taxonomy" id="2792787"/>
    <lineage>
        <taxon>Bacteria</taxon>
        <taxon>Pseudomonadati</taxon>
        <taxon>Pseudomonadota</taxon>
        <taxon>Gammaproteobacteria</taxon>
        <taxon>Chromatiales</taxon>
        <taxon>Sedimenticolaceae</taxon>
        <taxon>Candidatus Thiodiazotropha</taxon>
    </lineage>
</organism>
<dbReference type="AlphaFoldDB" id="A0A9E4N192"/>
<proteinExistence type="predicted"/>
<reference evidence="1" key="1">
    <citation type="journal article" date="2021" name="Proc. Natl. Acad. Sci. U.S.A.">
        <title>Global biogeography of chemosynthetic symbionts reveals both localized and globally distributed symbiont groups. .</title>
        <authorList>
            <person name="Osvatic J.T."/>
            <person name="Wilkins L.G.E."/>
            <person name="Leibrecht L."/>
            <person name="Leray M."/>
            <person name="Zauner S."/>
            <person name="Polzin J."/>
            <person name="Camacho Y."/>
            <person name="Gros O."/>
            <person name="van Gils J.A."/>
            <person name="Eisen J.A."/>
            <person name="Petersen J.M."/>
            <person name="Yuen B."/>
        </authorList>
    </citation>
    <scope>NUCLEOTIDE SEQUENCE</scope>
    <source>
        <strain evidence="1">MAGL173</strain>
    </source>
</reference>
<gene>
    <name evidence="1" type="ORF">JAZ04_20895</name>
</gene>
<name>A0A9E4N192_9GAMM</name>
<evidence type="ECO:0000313" key="2">
    <source>
        <dbReference type="Proteomes" id="UP000886687"/>
    </source>
</evidence>